<dbReference type="EMBL" id="JADGJH010000959">
    <property type="protein sequence ID" value="KAJ3120512.1"/>
    <property type="molecule type" value="Genomic_DNA"/>
</dbReference>
<name>A0AAD5XFN2_9FUNG</name>
<evidence type="ECO:0000313" key="2">
    <source>
        <dbReference type="Proteomes" id="UP001211907"/>
    </source>
</evidence>
<evidence type="ECO:0000313" key="1">
    <source>
        <dbReference type="EMBL" id="KAJ3120512.1"/>
    </source>
</evidence>
<protein>
    <submittedName>
        <fullName evidence="1">Uncharacterized protein</fullName>
    </submittedName>
</protein>
<dbReference type="AlphaFoldDB" id="A0AAD5XFN2"/>
<sequence length="67" mass="7420">MSPEIADPSRHEKILSFLKSETNRLPALSLVNEPFNALSVSEKCLGSNDDRLVSLALRFVGKLCFDV</sequence>
<reference evidence="1" key="1">
    <citation type="submission" date="2020-05" db="EMBL/GenBank/DDBJ databases">
        <title>Phylogenomic resolution of chytrid fungi.</title>
        <authorList>
            <person name="Stajich J.E."/>
            <person name="Amses K."/>
            <person name="Simmons R."/>
            <person name="Seto K."/>
            <person name="Myers J."/>
            <person name="Bonds A."/>
            <person name="Quandt C.A."/>
            <person name="Barry K."/>
            <person name="Liu P."/>
            <person name="Grigoriev I."/>
            <person name="Longcore J.E."/>
            <person name="James T.Y."/>
        </authorList>
    </citation>
    <scope>NUCLEOTIDE SEQUENCE</scope>
    <source>
        <strain evidence="1">JEL0513</strain>
    </source>
</reference>
<dbReference type="Proteomes" id="UP001211907">
    <property type="component" value="Unassembled WGS sequence"/>
</dbReference>
<gene>
    <name evidence="1" type="ORF">HK100_012760</name>
</gene>
<proteinExistence type="predicted"/>
<comment type="caution">
    <text evidence="1">The sequence shown here is derived from an EMBL/GenBank/DDBJ whole genome shotgun (WGS) entry which is preliminary data.</text>
</comment>
<organism evidence="1 2">
    <name type="scientific">Physocladia obscura</name>
    <dbReference type="NCBI Taxonomy" id="109957"/>
    <lineage>
        <taxon>Eukaryota</taxon>
        <taxon>Fungi</taxon>
        <taxon>Fungi incertae sedis</taxon>
        <taxon>Chytridiomycota</taxon>
        <taxon>Chytridiomycota incertae sedis</taxon>
        <taxon>Chytridiomycetes</taxon>
        <taxon>Chytridiales</taxon>
        <taxon>Chytriomycetaceae</taxon>
        <taxon>Physocladia</taxon>
    </lineage>
</organism>
<keyword evidence="2" id="KW-1185">Reference proteome</keyword>
<accession>A0AAD5XFN2</accession>